<feature type="compositionally biased region" description="Low complexity" evidence="12">
    <location>
        <begin position="774"/>
        <end position="791"/>
    </location>
</feature>
<evidence type="ECO:0000313" key="15">
    <source>
        <dbReference type="Proteomes" id="UP000000599"/>
    </source>
</evidence>
<feature type="compositionally biased region" description="Basic and acidic residues" evidence="12">
    <location>
        <begin position="444"/>
        <end position="456"/>
    </location>
</feature>
<gene>
    <name evidence="14" type="ordered locus">DEHA2F08602g</name>
</gene>
<dbReference type="AlphaFoldDB" id="Q6BM35"/>
<evidence type="ECO:0000256" key="9">
    <source>
        <dbReference type="ARBA" id="ARBA00048679"/>
    </source>
</evidence>
<dbReference type="KEGG" id="dha:DEHA2F08602g"/>
<dbReference type="InterPro" id="IPR000719">
    <property type="entry name" value="Prot_kinase_dom"/>
</dbReference>
<feature type="compositionally biased region" description="Polar residues" evidence="12">
    <location>
        <begin position="511"/>
        <end position="524"/>
    </location>
</feature>
<keyword evidence="3" id="KW-0597">Phosphoprotein</keyword>
<feature type="region of interest" description="Disordered" evidence="12">
    <location>
        <begin position="444"/>
        <end position="485"/>
    </location>
</feature>
<dbReference type="InterPro" id="IPR008271">
    <property type="entry name" value="Ser/Thr_kinase_AS"/>
</dbReference>
<feature type="domain" description="Protein kinase" evidence="13">
    <location>
        <begin position="37"/>
        <end position="286"/>
    </location>
</feature>
<dbReference type="EMBL" id="CR382138">
    <property type="protein sequence ID" value="CAG89076.2"/>
    <property type="molecule type" value="Genomic_DNA"/>
</dbReference>
<dbReference type="CDD" id="cd14003">
    <property type="entry name" value="STKc_AMPK-like"/>
    <property type="match status" value="1"/>
</dbReference>
<name>Q6BM35_DEBHA</name>
<keyword evidence="2" id="KW-0723">Serine/threonine-protein kinase</keyword>
<evidence type="ECO:0000256" key="6">
    <source>
        <dbReference type="ARBA" id="ARBA00022777"/>
    </source>
</evidence>
<keyword evidence="5 10" id="KW-0547">Nucleotide-binding</keyword>
<evidence type="ECO:0000259" key="13">
    <source>
        <dbReference type="PROSITE" id="PS50011"/>
    </source>
</evidence>
<keyword evidence="6" id="KW-0418">Kinase</keyword>
<dbReference type="STRING" id="284592.Q6BM35"/>
<keyword evidence="4" id="KW-0808">Transferase</keyword>
<dbReference type="FunFam" id="1.10.510.10:FF:000650">
    <property type="entry name" value="Serine/threonine-protein kinase ppk16"/>
    <property type="match status" value="1"/>
</dbReference>
<feature type="binding site" evidence="10">
    <location>
        <position position="66"/>
    </location>
    <ligand>
        <name>ATP</name>
        <dbReference type="ChEBI" id="CHEBI:30616"/>
    </ligand>
</feature>
<sequence length="977" mass="111008">MNGSRVSDQNTKARLAAQFNQFYLQITSPEVTQIGNYQIIKEIGEGAFGKVYLANHVLLNVQVVLKCGLIDDPNIVREVYYHRQLQHKNIVKLYEVIKSERHLWMALEYCEGSELFYYIYEKRRLEYHETQNLFNQIITGVKYVHSLNLAHRDLKLENILLADSKRSIVKLTDFGFVREFNPVKRQFLSTVCGTTVYMAPELIKNQPYSGFAIDIWSLGVILFTMLYGEMPFDEDDDLKTKYKIINEEPLYRDSIPQDAIELLRKMLSKDPRARPGLSDISNSSFLIDISNKTSEKNNRSSFYNDQESILSISQHYSSEMQPFQSKMDRNLMRKLDKLNIDIIQLQQDVLNGEKNPLTAFYELSLVREFTKKKKHYREKKRKYNEAKKSLINSRKKVKSALSLSEQGSGSQPLERIISSLSLSSNRNSISRTNLSKIGSRKSIEFSDPYKKPRGSESNRNSLTGQRMSKTVSNLDHDYTPNSILEGTDSNIEVPLSKIVTFNQSEMKRRPSNATTTLSSTTGSENSKKKIKNAKILNRLQFWKKNKNNNGLETARENTTKPTEPQYGNGEKIPLISNGSSPSPKTNLNEINRNIVPIIETQDTTLVNENSIPNNENEIEAKNDLIQEMDNNMEDSVFESPNRQATPTSENYPMSSKYLKTRPSSVVSQASQLSHLSQLSTMMSETDLLGETDTMDEEEYDEDGIYESSLDNFQQDFPQRHSSVMTPTSGSSVTKKRPSYRRTLSSDISIMSTSTAATGSNSAPAKSHHQKRSLSRLSSNSSEESYSQSRKNATMNGHLFASPVPTVPMTDLASDINSSLSPVPNRPSSPDGTPPPKKMTFVNSKLLRHSRNTASQNSIPSINKINSVPQPYQFLNDNEATTRSHSPPIPNKFNKLKSKNKPINNIQEQPYSSKFSVKTTWPSKANQQENNDVNYRNMQSIDDNSVWNKNNNTAIGPMNGKNMYQANFIINEEEEDEN</sequence>
<keyword evidence="7 10" id="KW-0067">ATP-binding</keyword>
<dbReference type="InterPro" id="IPR017441">
    <property type="entry name" value="Protein_kinase_ATP_BS"/>
</dbReference>
<feature type="compositionally biased region" description="Polar residues" evidence="12">
    <location>
        <begin position="741"/>
        <end position="750"/>
    </location>
</feature>
<accession>Q6BM35</accession>
<dbReference type="GO" id="GO:0035556">
    <property type="term" value="P:intracellular signal transduction"/>
    <property type="evidence" value="ECO:0007669"/>
    <property type="project" value="TreeGrafter"/>
</dbReference>
<protein>
    <recommendedName>
        <fullName evidence="1">non-specific serine/threonine protein kinase</fullName>
        <ecNumber evidence="1">2.7.11.1</ecNumber>
    </recommendedName>
</protein>
<dbReference type="InterPro" id="IPR011009">
    <property type="entry name" value="Kinase-like_dom_sf"/>
</dbReference>
<feature type="region of interest" description="Disordered" evidence="12">
    <location>
        <begin position="547"/>
        <end position="586"/>
    </location>
</feature>
<feature type="compositionally biased region" description="Polar residues" evidence="12">
    <location>
        <begin position="576"/>
        <end position="586"/>
    </location>
</feature>
<evidence type="ECO:0000313" key="14">
    <source>
        <dbReference type="EMBL" id="CAG89076.2"/>
    </source>
</evidence>
<dbReference type="eggNOG" id="KOG0583">
    <property type="taxonomic scope" value="Eukaryota"/>
</dbReference>
<dbReference type="GeneID" id="2903751"/>
<feature type="compositionally biased region" description="Pro residues" evidence="12">
    <location>
        <begin position="823"/>
        <end position="836"/>
    </location>
</feature>
<dbReference type="InParanoid" id="Q6BM35"/>
<feature type="coiled-coil region" evidence="11">
    <location>
        <begin position="328"/>
        <end position="396"/>
    </location>
</feature>
<organism evidence="14 15">
    <name type="scientific">Debaryomyces hansenii (strain ATCC 36239 / CBS 767 / BCRC 21394 / JCM 1990 / NBRC 0083 / IGC 2968)</name>
    <name type="common">Yeast</name>
    <name type="synonym">Torulaspora hansenii</name>
    <dbReference type="NCBI Taxonomy" id="284592"/>
    <lineage>
        <taxon>Eukaryota</taxon>
        <taxon>Fungi</taxon>
        <taxon>Dikarya</taxon>
        <taxon>Ascomycota</taxon>
        <taxon>Saccharomycotina</taxon>
        <taxon>Pichiomycetes</taxon>
        <taxon>Debaryomycetaceae</taxon>
        <taxon>Debaryomyces</taxon>
    </lineage>
</organism>
<comment type="catalytic activity">
    <reaction evidence="9">
        <text>L-seryl-[protein] + ATP = O-phospho-L-seryl-[protein] + ADP + H(+)</text>
        <dbReference type="Rhea" id="RHEA:17989"/>
        <dbReference type="Rhea" id="RHEA-COMP:9863"/>
        <dbReference type="Rhea" id="RHEA-COMP:11604"/>
        <dbReference type="ChEBI" id="CHEBI:15378"/>
        <dbReference type="ChEBI" id="CHEBI:29999"/>
        <dbReference type="ChEBI" id="CHEBI:30616"/>
        <dbReference type="ChEBI" id="CHEBI:83421"/>
        <dbReference type="ChEBI" id="CHEBI:456216"/>
        <dbReference type="EC" id="2.7.11.1"/>
    </reaction>
</comment>
<evidence type="ECO:0000256" key="11">
    <source>
        <dbReference type="SAM" id="Coils"/>
    </source>
</evidence>
<feature type="compositionally biased region" description="Low complexity" evidence="12">
    <location>
        <begin position="751"/>
        <end position="764"/>
    </location>
</feature>
<evidence type="ECO:0000256" key="7">
    <source>
        <dbReference type="ARBA" id="ARBA00022840"/>
    </source>
</evidence>
<evidence type="ECO:0000256" key="2">
    <source>
        <dbReference type="ARBA" id="ARBA00022527"/>
    </source>
</evidence>
<feature type="region of interest" description="Disordered" evidence="12">
    <location>
        <begin position="719"/>
        <end position="837"/>
    </location>
</feature>
<feature type="compositionally biased region" description="Polar residues" evidence="12">
    <location>
        <begin position="457"/>
        <end position="485"/>
    </location>
</feature>
<keyword evidence="15" id="KW-1185">Reference proteome</keyword>
<dbReference type="FunCoup" id="Q6BM35">
    <property type="interactions" value="236"/>
</dbReference>
<dbReference type="HOGENOM" id="CLU_005687_0_0_1"/>
<dbReference type="GO" id="GO:0005524">
    <property type="term" value="F:ATP binding"/>
    <property type="evidence" value="ECO:0007669"/>
    <property type="project" value="UniProtKB-UniRule"/>
</dbReference>
<reference evidence="14 15" key="1">
    <citation type="journal article" date="2004" name="Nature">
        <title>Genome evolution in yeasts.</title>
        <authorList>
            <consortium name="Genolevures"/>
            <person name="Dujon B."/>
            <person name="Sherman D."/>
            <person name="Fischer G."/>
            <person name="Durrens P."/>
            <person name="Casaregola S."/>
            <person name="Lafontaine I."/>
            <person name="de Montigny J."/>
            <person name="Marck C."/>
            <person name="Neuveglise C."/>
            <person name="Talla E."/>
            <person name="Goffard N."/>
            <person name="Frangeul L."/>
            <person name="Aigle M."/>
            <person name="Anthouard V."/>
            <person name="Babour A."/>
            <person name="Barbe V."/>
            <person name="Barnay S."/>
            <person name="Blanchin S."/>
            <person name="Beckerich J.M."/>
            <person name="Beyne E."/>
            <person name="Bleykasten C."/>
            <person name="Boisrame A."/>
            <person name="Boyer J."/>
            <person name="Cattolico L."/>
            <person name="Confanioleri F."/>
            <person name="de Daruvar A."/>
            <person name="Despons L."/>
            <person name="Fabre E."/>
            <person name="Fairhead C."/>
            <person name="Ferry-Dumazet H."/>
            <person name="Groppi A."/>
            <person name="Hantraye F."/>
            <person name="Hennequin C."/>
            <person name="Jauniaux N."/>
            <person name="Joyet P."/>
            <person name="Kachouri R."/>
            <person name="Kerrest A."/>
            <person name="Koszul R."/>
            <person name="Lemaire M."/>
            <person name="Lesur I."/>
            <person name="Ma L."/>
            <person name="Muller H."/>
            <person name="Nicaud J.M."/>
            <person name="Nikolski M."/>
            <person name="Oztas S."/>
            <person name="Ozier-Kalogeropoulos O."/>
            <person name="Pellenz S."/>
            <person name="Potier S."/>
            <person name="Richard G.F."/>
            <person name="Straub M.L."/>
            <person name="Suleau A."/>
            <person name="Swennene D."/>
            <person name="Tekaia F."/>
            <person name="Wesolowski-Louvel M."/>
            <person name="Westhof E."/>
            <person name="Wirth B."/>
            <person name="Zeniou-Meyer M."/>
            <person name="Zivanovic I."/>
            <person name="Bolotin-Fukuhara M."/>
            <person name="Thierry A."/>
            <person name="Bouchier C."/>
            <person name="Caudron B."/>
            <person name="Scarpelli C."/>
            <person name="Gaillardin C."/>
            <person name="Weissenbach J."/>
            <person name="Wincker P."/>
            <person name="Souciet J.L."/>
        </authorList>
    </citation>
    <scope>NUCLEOTIDE SEQUENCE [LARGE SCALE GENOMIC DNA]</scope>
    <source>
        <strain evidence="15">ATCC 36239 / CBS 767 / BCRC 21394 / JCM 1990 / NBRC 0083 / IGC 2968</strain>
    </source>
</reference>
<dbReference type="RefSeq" id="XP_460736.2">
    <property type="nucleotide sequence ID" value="XM_460736.1"/>
</dbReference>
<dbReference type="PROSITE" id="PS00108">
    <property type="entry name" value="PROTEIN_KINASE_ST"/>
    <property type="match status" value="1"/>
</dbReference>
<dbReference type="GO" id="GO:0004674">
    <property type="term" value="F:protein serine/threonine kinase activity"/>
    <property type="evidence" value="ECO:0007669"/>
    <property type="project" value="UniProtKB-KW"/>
</dbReference>
<dbReference type="PANTHER" id="PTHR24346">
    <property type="entry name" value="MAP/MICROTUBULE AFFINITY-REGULATING KINASE"/>
    <property type="match status" value="1"/>
</dbReference>
<evidence type="ECO:0000256" key="4">
    <source>
        <dbReference type="ARBA" id="ARBA00022679"/>
    </source>
</evidence>
<dbReference type="SUPFAM" id="SSF56112">
    <property type="entry name" value="Protein kinase-like (PK-like)"/>
    <property type="match status" value="1"/>
</dbReference>
<evidence type="ECO:0000256" key="8">
    <source>
        <dbReference type="ARBA" id="ARBA00047899"/>
    </source>
</evidence>
<dbReference type="PROSITE" id="PS00107">
    <property type="entry name" value="PROTEIN_KINASE_ATP"/>
    <property type="match status" value="1"/>
</dbReference>
<feature type="region of interest" description="Disordered" evidence="12">
    <location>
        <begin position="505"/>
        <end position="527"/>
    </location>
</feature>
<proteinExistence type="predicted"/>
<feature type="region of interest" description="Disordered" evidence="12">
    <location>
        <begin position="878"/>
        <end position="897"/>
    </location>
</feature>
<dbReference type="EC" id="2.7.11.1" evidence="1"/>
<evidence type="ECO:0000256" key="12">
    <source>
        <dbReference type="SAM" id="MobiDB-lite"/>
    </source>
</evidence>
<dbReference type="Pfam" id="PF00069">
    <property type="entry name" value="Pkinase"/>
    <property type="match status" value="1"/>
</dbReference>
<feature type="compositionally biased region" description="Polar residues" evidence="12">
    <location>
        <begin position="719"/>
        <end position="732"/>
    </location>
</feature>
<evidence type="ECO:0000256" key="5">
    <source>
        <dbReference type="ARBA" id="ARBA00022741"/>
    </source>
</evidence>
<dbReference type="VEuPathDB" id="FungiDB:DEHA2F08602g"/>
<evidence type="ECO:0000256" key="1">
    <source>
        <dbReference type="ARBA" id="ARBA00012513"/>
    </source>
</evidence>
<keyword evidence="11" id="KW-0175">Coiled coil</keyword>
<dbReference type="GO" id="GO:0030447">
    <property type="term" value="P:filamentous growth"/>
    <property type="evidence" value="ECO:0007669"/>
    <property type="project" value="UniProtKB-ARBA"/>
</dbReference>
<dbReference type="SMART" id="SM00220">
    <property type="entry name" value="S_TKc"/>
    <property type="match status" value="1"/>
</dbReference>
<feature type="compositionally biased region" description="Polar residues" evidence="12">
    <location>
        <begin position="638"/>
        <end position="653"/>
    </location>
</feature>
<evidence type="ECO:0000256" key="10">
    <source>
        <dbReference type="PROSITE-ProRule" id="PRU10141"/>
    </source>
</evidence>
<dbReference type="OMA" id="AQFNDFY"/>
<dbReference type="GO" id="GO:0005737">
    <property type="term" value="C:cytoplasm"/>
    <property type="evidence" value="ECO:0007669"/>
    <property type="project" value="TreeGrafter"/>
</dbReference>
<dbReference type="PANTHER" id="PTHR24346:SF110">
    <property type="entry name" value="NON-SPECIFIC SERINE_THREONINE PROTEIN KINASE"/>
    <property type="match status" value="1"/>
</dbReference>
<dbReference type="PROSITE" id="PS50011">
    <property type="entry name" value="PROTEIN_KINASE_DOM"/>
    <property type="match status" value="1"/>
</dbReference>
<dbReference type="OrthoDB" id="942095at2759"/>
<dbReference type="Proteomes" id="UP000000599">
    <property type="component" value="Chromosome F"/>
</dbReference>
<feature type="region of interest" description="Disordered" evidence="12">
    <location>
        <begin position="636"/>
        <end position="655"/>
    </location>
</feature>
<dbReference type="Gene3D" id="1.10.510.10">
    <property type="entry name" value="Transferase(Phosphotransferase) domain 1"/>
    <property type="match status" value="1"/>
</dbReference>
<comment type="catalytic activity">
    <reaction evidence="8">
        <text>L-threonyl-[protein] + ATP = O-phospho-L-threonyl-[protein] + ADP + H(+)</text>
        <dbReference type="Rhea" id="RHEA:46608"/>
        <dbReference type="Rhea" id="RHEA-COMP:11060"/>
        <dbReference type="Rhea" id="RHEA-COMP:11605"/>
        <dbReference type="ChEBI" id="CHEBI:15378"/>
        <dbReference type="ChEBI" id="CHEBI:30013"/>
        <dbReference type="ChEBI" id="CHEBI:30616"/>
        <dbReference type="ChEBI" id="CHEBI:61977"/>
        <dbReference type="ChEBI" id="CHEBI:456216"/>
        <dbReference type="EC" id="2.7.11.1"/>
    </reaction>
</comment>
<evidence type="ECO:0000256" key="3">
    <source>
        <dbReference type="ARBA" id="ARBA00022553"/>
    </source>
</evidence>